<organism evidence="1 2">
    <name type="scientific">Ruminococcus bromii</name>
    <dbReference type="NCBI Taxonomy" id="40518"/>
    <lineage>
        <taxon>Bacteria</taxon>
        <taxon>Bacillati</taxon>
        <taxon>Bacillota</taxon>
        <taxon>Clostridia</taxon>
        <taxon>Eubacteriales</taxon>
        <taxon>Oscillospiraceae</taxon>
        <taxon>Ruminococcus</taxon>
    </lineage>
</organism>
<evidence type="ECO:0000313" key="2">
    <source>
        <dbReference type="Proteomes" id="UP001056693"/>
    </source>
</evidence>
<proteinExistence type="predicted"/>
<dbReference type="Proteomes" id="UP001056693">
    <property type="component" value="Unassembled WGS sequence"/>
</dbReference>
<evidence type="ECO:0000313" key="1">
    <source>
        <dbReference type="EMBL" id="MCL3787278.1"/>
    </source>
</evidence>
<gene>
    <name evidence="1" type="ORF">E2N93_04465</name>
</gene>
<sequence length="109" mass="12694">MDLYGKFKAEMEFLKSELIKRIENELSEYKNHLMSLSKEEIMLASYETGIKECIAGYITSEVDNLTQIQLYKLATQDNALEALYKSYMDSDLSLTNLVRSIIHEYRPIL</sequence>
<comment type="caution">
    <text evidence="1">The sequence shown here is derived from an EMBL/GenBank/DDBJ whole genome shotgun (WGS) entry which is preliminary data.</text>
</comment>
<accession>A0ABT0NI03</accession>
<reference evidence="1 2" key="1">
    <citation type="submission" date="2019-03" db="EMBL/GenBank/DDBJ databases">
        <authorList>
            <person name="Molinero N."/>
            <person name="Sanchez B."/>
            <person name="Walker A."/>
            <person name="Duncan S."/>
            <person name="Delgado S."/>
            <person name="Margolles A."/>
        </authorList>
    </citation>
    <scope>NUCLEOTIDE SEQUENCE [LARGE SCALE GENOMIC DNA]</scope>
    <source>
        <strain evidence="1 2">IPLA60002</strain>
    </source>
</reference>
<protein>
    <submittedName>
        <fullName evidence="1">DUF3848 domain-containing protein</fullName>
    </submittedName>
</protein>
<keyword evidence="2" id="KW-1185">Reference proteome</keyword>
<dbReference type="EMBL" id="SNUZ01000007">
    <property type="protein sequence ID" value="MCL3787278.1"/>
    <property type="molecule type" value="Genomic_DNA"/>
</dbReference>
<dbReference type="RefSeq" id="WP_249376261.1">
    <property type="nucleotide sequence ID" value="NZ_SNUZ01000007.1"/>
</dbReference>
<name>A0ABT0NI03_9FIRM</name>